<dbReference type="Pfam" id="PF14129">
    <property type="entry name" value="DUF4296"/>
    <property type="match status" value="1"/>
</dbReference>
<organism evidence="2 3">
    <name type="scientific">Muriicola soli</name>
    <dbReference type="NCBI Taxonomy" id="2507538"/>
    <lineage>
        <taxon>Bacteria</taxon>
        <taxon>Pseudomonadati</taxon>
        <taxon>Bacteroidota</taxon>
        <taxon>Flavobacteriia</taxon>
        <taxon>Flavobacteriales</taxon>
        <taxon>Flavobacteriaceae</taxon>
        <taxon>Muriicola</taxon>
    </lineage>
</organism>
<reference evidence="2 3" key="1">
    <citation type="submission" date="2019-01" db="EMBL/GenBank/DDBJ databases">
        <title>Muriicola soli sp. nov., isolated from soil.</title>
        <authorList>
            <person name="Kang H.J."/>
            <person name="Kim S.B."/>
        </authorList>
    </citation>
    <scope>NUCLEOTIDE SEQUENCE [LARGE SCALE GENOMIC DNA]</scope>
    <source>
        <strain evidence="2 3">MMS17-SY002</strain>
    </source>
</reference>
<evidence type="ECO:0000313" key="2">
    <source>
        <dbReference type="EMBL" id="QBA65100.1"/>
    </source>
</evidence>
<evidence type="ECO:0000259" key="1">
    <source>
        <dbReference type="Pfam" id="PF14129"/>
    </source>
</evidence>
<evidence type="ECO:0000313" key="3">
    <source>
        <dbReference type="Proteomes" id="UP000290889"/>
    </source>
</evidence>
<dbReference type="OrthoDB" id="1525222at2"/>
<feature type="domain" description="DUF4296" evidence="1">
    <location>
        <begin position="25"/>
        <end position="106"/>
    </location>
</feature>
<dbReference type="AlphaFoldDB" id="A0A411ECE2"/>
<dbReference type="Proteomes" id="UP000290889">
    <property type="component" value="Chromosome"/>
</dbReference>
<protein>
    <submittedName>
        <fullName evidence="2">DUF4296 domain-containing protein</fullName>
    </submittedName>
</protein>
<accession>A0A411ECE2</accession>
<dbReference type="KEGG" id="mur:EQY75_11520"/>
<gene>
    <name evidence="2" type="ORF">EQY75_11520</name>
</gene>
<dbReference type="RefSeq" id="WP_129605999.1">
    <property type="nucleotide sequence ID" value="NZ_CP035544.1"/>
</dbReference>
<dbReference type="EMBL" id="CP035544">
    <property type="protein sequence ID" value="QBA65100.1"/>
    <property type="molecule type" value="Genomic_DNA"/>
</dbReference>
<proteinExistence type="predicted"/>
<keyword evidence="3" id="KW-1185">Reference proteome</keyword>
<dbReference type="PROSITE" id="PS51257">
    <property type="entry name" value="PROKAR_LIPOPROTEIN"/>
    <property type="match status" value="1"/>
</dbReference>
<name>A0A411ECE2_9FLAO</name>
<sequence length="134" mass="15421">MKIKILALVVLIFLGSCAEKLIEKPDDLIPKEKMTQLLFDLAILNSAKGTNKAILEVYFDNPTTFLFNQYGVDSLQFVKSDIYYASQPLVYESIYKEVAARLEAEKLKVEENRQKRNDSLIKRSRKIKDSISEK</sequence>
<dbReference type="InterPro" id="IPR025381">
    <property type="entry name" value="DUF4296"/>
</dbReference>